<feature type="coiled-coil region" evidence="1">
    <location>
        <begin position="148"/>
        <end position="238"/>
    </location>
</feature>
<evidence type="ECO:0000256" key="1">
    <source>
        <dbReference type="SAM" id="Coils"/>
    </source>
</evidence>
<accession>A0A4S8QZ58</accession>
<name>A0A4S8QZ58_9HELO</name>
<dbReference type="OrthoDB" id="3526673at2759"/>
<protein>
    <submittedName>
        <fullName evidence="3">Uncharacterized protein</fullName>
    </submittedName>
</protein>
<dbReference type="AlphaFoldDB" id="A0A4S8QZ58"/>
<proteinExistence type="predicted"/>
<organism evidence="3 4">
    <name type="scientific">Botrytis galanthina</name>
    <dbReference type="NCBI Taxonomy" id="278940"/>
    <lineage>
        <taxon>Eukaryota</taxon>
        <taxon>Fungi</taxon>
        <taxon>Dikarya</taxon>
        <taxon>Ascomycota</taxon>
        <taxon>Pezizomycotina</taxon>
        <taxon>Leotiomycetes</taxon>
        <taxon>Helotiales</taxon>
        <taxon>Sclerotiniaceae</taxon>
        <taxon>Botrytis</taxon>
    </lineage>
</organism>
<sequence length="485" mass="56345">MHRFRNFIPRSKLSKWSIKKLHQPSHLGASLSTTRFFTIDVDSEIPTKNNFEHDCLLKYQGRIHLPPKEFERVPAGQSLLCEMLPDAPEIISRKLSTEKWDKHVDKYSGELFITNNSEPFDRQSQILFGLQTKIREVAQKCVEMGITIEEQKQKSAKMEITVEGEKQKCVEMGITIEGEKQKSAEMEITIEEQKQKSAKMEITIEREKQKSAKTEITIEREKQKSAKMEITIEREKQKSAKLKTGWEKERQEINMGEFIKAKKFFSSLSRGRNRRKLSPQEEILAANRNRNAHRLDLLISIKQVTDTQYRDLNLGLVFEALYGISQEEVKHLLKLDKRCHRTFQVEKIVGYHGTLYARQIPSRFLQPFKQWLEGVRKVKSQIDDAVELAACQGRTATIISALNSSVDDKLLQEVKRSGRICKETYEDDNKQAAKRTNAHDEAIMTDLRERELLSKFKAIQVRQRKQDKLKRDSTSVDVDAETYSE</sequence>
<dbReference type="EMBL" id="PQXL01000138">
    <property type="protein sequence ID" value="THV50737.1"/>
    <property type="molecule type" value="Genomic_DNA"/>
</dbReference>
<evidence type="ECO:0000256" key="2">
    <source>
        <dbReference type="SAM" id="MobiDB-lite"/>
    </source>
</evidence>
<keyword evidence="4" id="KW-1185">Reference proteome</keyword>
<gene>
    <name evidence="3" type="ORF">BGAL_0138g00160</name>
</gene>
<evidence type="ECO:0000313" key="4">
    <source>
        <dbReference type="Proteomes" id="UP000308671"/>
    </source>
</evidence>
<dbReference type="Proteomes" id="UP000308671">
    <property type="component" value="Unassembled WGS sequence"/>
</dbReference>
<comment type="caution">
    <text evidence="3">The sequence shown here is derived from an EMBL/GenBank/DDBJ whole genome shotgun (WGS) entry which is preliminary data.</text>
</comment>
<feature type="region of interest" description="Disordered" evidence="2">
    <location>
        <begin position="464"/>
        <end position="485"/>
    </location>
</feature>
<reference evidence="3 4" key="1">
    <citation type="submission" date="2017-12" db="EMBL/GenBank/DDBJ databases">
        <title>Comparative genomics of Botrytis spp.</title>
        <authorList>
            <person name="Valero-Jimenez C.A."/>
            <person name="Tapia P."/>
            <person name="Veloso J."/>
            <person name="Silva-Moreno E."/>
            <person name="Staats M."/>
            <person name="Valdes J.H."/>
            <person name="Van Kan J.A.L."/>
        </authorList>
    </citation>
    <scope>NUCLEOTIDE SEQUENCE [LARGE SCALE GENOMIC DNA]</scope>
    <source>
        <strain evidence="3 4">MUCL435</strain>
    </source>
</reference>
<feature type="compositionally biased region" description="Basic and acidic residues" evidence="2">
    <location>
        <begin position="464"/>
        <end position="474"/>
    </location>
</feature>
<keyword evidence="1" id="KW-0175">Coiled coil</keyword>
<evidence type="ECO:0000313" key="3">
    <source>
        <dbReference type="EMBL" id="THV50737.1"/>
    </source>
</evidence>